<reference evidence="1 2" key="1">
    <citation type="submission" date="2018-01" db="EMBL/GenBank/DDBJ databases">
        <title>Species boundaries and ecological features among Paraburkholderia terrae DSMZ17804T, P. hospita DSMZ17164T and P. caribensis DSMZ13236T.</title>
        <authorList>
            <person name="Pratama A.A."/>
        </authorList>
    </citation>
    <scope>NUCLEOTIDE SEQUENCE [LARGE SCALE GENOMIC DNA]</scope>
    <source>
        <strain evidence="1 2">DSM 17804</strain>
    </source>
</reference>
<sequence>MLEQFRQQGIYADLNLHVVYQFRPTIDHTIALDDETALPNQSKPFLIVDDLAIQLQARYARGLLDALKGAGEPALALVEINNESSLIYAWMNGDLHRLLTGPFKDSLMARWQRFAATKTNSDIVDPKIFPPLDGNNTPVQLSFLKFLSQEDKRYVDFISNSIRDIAPRLLIIGTQMSFGGLINFTSMSEMDALDNHFYVDHYHFPNKMWRWDDWQITDSSSIKSRLAPLLSSAYYRSFDKPYLITEFNQPWPNRQSAEILPETAVFASMQDWSGLAFYDYTHSRADYTATTPREFSLVGDATKLVQFGQAAWLFRTRAVAPLCGAATYTFDDHLAMVATRQRITNDLANFLQQEGTLTAEAPLAVRVGYSARNLEPPLASCDIMARFDLKAYQMIIDASTVKGITGYVKPNEEYDYRSFRVTLRGDSRGFLSLMLSARDGLPVEQSHQLLLTLPGYTVTSFQTERGPAPLDLAHRLPNWMELLFGLFKSRPIEWNFVSPLHHHTVNLRSLTPPVWMEYVPCTFTFRSNSRKLIVYPLSETGARMAPLQEKFVKKISDGFSIDLQSDSQPPSPWYELDTFSS</sequence>
<dbReference type="Proteomes" id="UP000243502">
    <property type="component" value="Chromosome 2"/>
</dbReference>
<gene>
    <name evidence="1" type="ORF">C2L65_21590</name>
</gene>
<dbReference type="SUPFAM" id="SSF51445">
    <property type="entry name" value="(Trans)glycosidases"/>
    <property type="match status" value="1"/>
</dbReference>
<dbReference type="InterPro" id="IPR017853">
    <property type="entry name" value="GH"/>
</dbReference>
<evidence type="ECO:0008006" key="3">
    <source>
        <dbReference type="Google" id="ProtNLM"/>
    </source>
</evidence>
<evidence type="ECO:0000313" key="2">
    <source>
        <dbReference type="Proteomes" id="UP000243502"/>
    </source>
</evidence>
<accession>A0A2I8ERH8</accession>
<dbReference type="AlphaFoldDB" id="A0A2I8ERH8"/>
<evidence type="ECO:0000313" key="1">
    <source>
        <dbReference type="EMBL" id="AUT62233.1"/>
    </source>
</evidence>
<dbReference type="KEGG" id="pter:C2L65_21590"/>
<protein>
    <recommendedName>
        <fullName evidence="3">Glycoside hydrolase family 42 N-terminal domain-containing protein</fullName>
    </recommendedName>
</protein>
<dbReference type="EMBL" id="CP026112">
    <property type="protein sequence ID" value="AUT62233.1"/>
    <property type="molecule type" value="Genomic_DNA"/>
</dbReference>
<proteinExistence type="predicted"/>
<dbReference type="Gene3D" id="3.20.20.80">
    <property type="entry name" value="Glycosidases"/>
    <property type="match status" value="1"/>
</dbReference>
<name>A0A2I8ERH8_9BURK</name>
<organism evidence="1 2">
    <name type="scientific">Paraburkholderia terrae</name>
    <dbReference type="NCBI Taxonomy" id="311230"/>
    <lineage>
        <taxon>Bacteria</taxon>
        <taxon>Pseudomonadati</taxon>
        <taxon>Pseudomonadota</taxon>
        <taxon>Betaproteobacteria</taxon>
        <taxon>Burkholderiales</taxon>
        <taxon>Burkholderiaceae</taxon>
        <taxon>Paraburkholderia</taxon>
    </lineage>
</organism>